<dbReference type="InterPro" id="IPR020846">
    <property type="entry name" value="MFS_dom"/>
</dbReference>
<dbReference type="EMBL" id="KE546991">
    <property type="protein sequence ID" value="EPY51236.1"/>
    <property type="molecule type" value="Genomic_DNA"/>
</dbReference>
<evidence type="ECO:0000256" key="5">
    <source>
        <dbReference type="ARBA" id="ARBA00023136"/>
    </source>
</evidence>
<evidence type="ECO:0000256" key="3">
    <source>
        <dbReference type="ARBA" id="ARBA00022692"/>
    </source>
</evidence>
<dbReference type="InterPro" id="IPR011701">
    <property type="entry name" value="MFS"/>
</dbReference>
<dbReference type="RefSeq" id="XP_013023807.1">
    <property type="nucleotide sequence ID" value="XM_013168353.1"/>
</dbReference>
<dbReference type="Proteomes" id="UP000015464">
    <property type="component" value="Unassembled WGS sequence"/>
</dbReference>
<evidence type="ECO:0000313" key="10">
    <source>
        <dbReference type="Proteomes" id="UP000015464"/>
    </source>
</evidence>
<keyword evidence="5 7" id="KW-0472">Membrane</keyword>
<evidence type="ECO:0000259" key="8">
    <source>
        <dbReference type="PROSITE" id="PS50850"/>
    </source>
</evidence>
<feature type="transmembrane region" description="Helical" evidence="7">
    <location>
        <begin position="408"/>
        <end position="430"/>
    </location>
</feature>
<comment type="subcellular location">
    <subcellularLocation>
        <location evidence="1">Membrane</location>
        <topology evidence="1">Multi-pass membrane protein</topology>
    </subcellularLocation>
</comment>
<gene>
    <name evidence="9" type="ORF">SPOG_02412</name>
</gene>
<accession>S9XBP8</accession>
<dbReference type="Gene3D" id="1.20.1250.20">
    <property type="entry name" value="MFS general substrate transporter like domains"/>
    <property type="match status" value="2"/>
</dbReference>
<feature type="transmembrane region" description="Helical" evidence="7">
    <location>
        <begin position="267"/>
        <end position="293"/>
    </location>
</feature>
<feature type="transmembrane region" description="Helical" evidence="7">
    <location>
        <begin position="121"/>
        <end position="139"/>
    </location>
</feature>
<dbReference type="Pfam" id="PF07690">
    <property type="entry name" value="MFS_1"/>
    <property type="match status" value="1"/>
</dbReference>
<dbReference type="GO" id="GO:0016020">
    <property type="term" value="C:membrane"/>
    <property type="evidence" value="ECO:0007669"/>
    <property type="project" value="UniProtKB-SubCell"/>
</dbReference>
<feature type="domain" description="Major facilitator superfamily (MFS) profile" evidence="8">
    <location>
        <begin position="17"/>
        <end position="434"/>
    </location>
</feature>
<dbReference type="GO" id="GO:0022857">
    <property type="term" value="F:transmembrane transporter activity"/>
    <property type="evidence" value="ECO:0007669"/>
    <property type="project" value="InterPro"/>
</dbReference>
<dbReference type="SUPFAM" id="SSF103473">
    <property type="entry name" value="MFS general substrate transporter"/>
    <property type="match status" value="1"/>
</dbReference>
<dbReference type="AlphaFoldDB" id="S9XBP8"/>
<keyword evidence="10" id="KW-1185">Reference proteome</keyword>
<dbReference type="STRING" id="653667.S9XBP8"/>
<dbReference type="PANTHER" id="PTHR23506:SF23">
    <property type="entry name" value="GH10249P"/>
    <property type="match status" value="1"/>
</dbReference>
<dbReference type="PROSITE" id="PS50850">
    <property type="entry name" value="MFS"/>
    <property type="match status" value="1"/>
</dbReference>
<dbReference type="CDD" id="cd17325">
    <property type="entry name" value="MFS_MdtG_SLC18_like"/>
    <property type="match status" value="1"/>
</dbReference>
<dbReference type="InterPro" id="IPR036259">
    <property type="entry name" value="MFS_trans_sf"/>
</dbReference>
<dbReference type="GeneID" id="25036735"/>
<protein>
    <submittedName>
        <fullName evidence="9">Membrane transporter</fullName>
    </submittedName>
</protein>
<evidence type="ECO:0000256" key="4">
    <source>
        <dbReference type="ARBA" id="ARBA00022989"/>
    </source>
</evidence>
<keyword evidence="3 7" id="KW-0812">Transmembrane</keyword>
<evidence type="ECO:0000256" key="1">
    <source>
        <dbReference type="ARBA" id="ARBA00004141"/>
    </source>
</evidence>
<name>S9XBP8_SCHCR</name>
<evidence type="ECO:0000256" key="7">
    <source>
        <dbReference type="SAM" id="Phobius"/>
    </source>
</evidence>
<feature type="transmembrane region" description="Helical" evidence="7">
    <location>
        <begin position="332"/>
        <end position="354"/>
    </location>
</feature>
<feature type="region of interest" description="Disordered" evidence="6">
    <location>
        <begin position="194"/>
        <end position="217"/>
    </location>
</feature>
<dbReference type="eggNOG" id="KOG3764">
    <property type="taxonomic scope" value="Eukaryota"/>
</dbReference>
<dbReference type="HOGENOM" id="CLU_001265_51_3_1"/>
<dbReference type="InterPro" id="IPR050930">
    <property type="entry name" value="MFS_Vesicular_Transporter"/>
</dbReference>
<evidence type="ECO:0000256" key="2">
    <source>
        <dbReference type="ARBA" id="ARBA00022448"/>
    </source>
</evidence>
<feature type="transmembrane region" description="Helical" evidence="7">
    <location>
        <begin position="91"/>
        <end position="115"/>
    </location>
</feature>
<feature type="transmembrane region" description="Helical" evidence="7">
    <location>
        <begin position="305"/>
        <end position="326"/>
    </location>
</feature>
<feature type="transmembrane region" description="Helical" evidence="7">
    <location>
        <begin position="12"/>
        <end position="35"/>
    </location>
</feature>
<proteinExistence type="predicted"/>
<dbReference type="OrthoDB" id="5086884at2759"/>
<keyword evidence="2" id="KW-0813">Transport</keyword>
<organism evidence="9 10">
    <name type="scientific">Schizosaccharomyces cryophilus (strain OY26 / ATCC MYA-4695 / CBS 11777 / NBRC 106824 / NRRL Y48691)</name>
    <name type="common">Fission yeast</name>
    <dbReference type="NCBI Taxonomy" id="653667"/>
    <lineage>
        <taxon>Eukaryota</taxon>
        <taxon>Fungi</taxon>
        <taxon>Dikarya</taxon>
        <taxon>Ascomycota</taxon>
        <taxon>Taphrinomycotina</taxon>
        <taxon>Schizosaccharomycetes</taxon>
        <taxon>Schizosaccharomycetales</taxon>
        <taxon>Schizosaccharomycetaceae</taxon>
        <taxon>Schizosaccharomyces</taxon>
    </lineage>
</organism>
<keyword evidence="4 7" id="KW-1133">Transmembrane helix</keyword>
<dbReference type="PANTHER" id="PTHR23506">
    <property type="entry name" value="GH10249P"/>
    <property type="match status" value="1"/>
</dbReference>
<evidence type="ECO:0000313" key="9">
    <source>
        <dbReference type="EMBL" id="EPY51236.1"/>
    </source>
</evidence>
<reference evidence="9 10" key="1">
    <citation type="journal article" date="2011" name="Science">
        <title>Comparative functional genomics of the fission yeasts.</title>
        <authorList>
            <person name="Rhind N."/>
            <person name="Chen Z."/>
            <person name="Yassour M."/>
            <person name="Thompson D.A."/>
            <person name="Haas B.J."/>
            <person name="Habib N."/>
            <person name="Wapinski I."/>
            <person name="Roy S."/>
            <person name="Lin M.F."/>
            <person name="Heiman D.I."/>
            <person name="Young S.K."/>
            <person name="Furuya K."/>
            <person name="Guo Y."/>
            <person name="Pidoux A."/>
            <person name="Chen H.M."/>
            <person name="Robbertse B."/>
            <person name="Goldberg J.M."/>
            <person name="Aoki K."/>
            <person name="Bayne E.H."/>
            <person name="Berlin A.M."/>
            <person name="Desjardins C.A."/>
            <person name="Dobbs E."/>
            <person name="Dukaj L."/>
            <person name="Fan L."/>
            <person name="FitzGerald M.G."/>
            <person name="French C."/>
            <person name="Gujja S."/>
            <person name="Hansen K."/>
            <person name="Keifenheim D."/>
            <person name="Levin J.Z."/>
            <person name="Mosher R.A."/>
            <person name="Mueller C.A."/>
            <person name="Pfiffner J."/>
            <person name="Priest M."/>
            <person name="Russ C."/>
            <person name="Smialowska A."/>
            <person name="Swoboda P."/>
            <person name="Sykes S.M."/>
            <person name="Vaughn M."/>
            <person name="Vengrova S."/>
            <person name="Yoder R."/>
            <person name="Zeng Q."/>
            <person name="Allshire R."/>
            <person name="Baulcombe D."/>
            <person name="Birren B.W."/>
            <person name="Brown W."/>
            <person name="Ekwall K."/>
            <person name="Kellis M."/>
            <person name="Leatherwood J."/>
            <person name="Levin H."/>
            <person name="Margalit H."/>
            <person name="Martienssen R."/>
            <person name="Nieduszynski C.A."/>
            <person name="Spatafora J.W."/>
            <person name="Friedman N."/>
            <person name="Dalgaard J.Z."/>
            <person name="Baumann P."/>
            <person name="Niki H."/>
            <person name="Regev A."/>
            <person name="Nusbaum C."/>
        </authorList>
    </citation>
    <scope>NUCLEOTIDE SEQUENCE [LARGE SCALE GENOMIC DNA]</scope>
    <source>
        <strain evidence="10">OY26 / ATCC MYA-4695 / CBS 11777 / NBRC 106824 / NRRL Y48691</strain>
    </source>
</reference>
<sequence length="440" mass="48001">MEFLKLSVKRRSSLPFIIGTIAIALFTDLFLYGVITPILPFSLVDRVGVPPEKVQAVISTLLSVYAVANITASSPIGYLADKFLSRKMPMLIGLLFLASATGLLTVGTNVPMLIIARVLQGLSAAVVWTVGLALLVDVVGPEHVGSTMGGIFGFISLGEIVAPVFGGIIYESLGYYAAFVLRVLMVEPREAKKGLQDDPESQPILRPRDDPMATNSSSPNPVVKIFFLPIYKLISHRQLIGPFWTSFVNSSLFSSFDATVPLELQKIFGFNSLQCGLMFGVLSTPYFFCGAWAGSMVDRRGSRTIGMFSYAVLGATLLLLCIPRTYSTFNVYLFGIFLALNGVVLSFTSSPGFVQSSRYVAEYELEHPTFFGYNGPYTQLFSAYNIVYSLGMIIGPIVSGFFRDRYGFIASTTYLSILSFSASIVAKVCFSDRDETEESA</sequence>
<feature type="transmembrane region" description="Helical" evidence="7">
    <location>
        <begin position="151"/>
        <end position="170"/>
    </location>
</feature>
<dbReference type="OMA" id="CFSDRDE"/>
<evidence type="ECO:0000256" key="6">
    <source>
        <dbReference type="SAM" id="MobiDB-lite"/>
    </source>
</evidence>
<feature type="transmembrane region" description="Helical" evidence="7">
    <location>
        <begin position="383"/>
        <end position="402"/>
    </location>
</feature>